<organism evidence="1 2">
    <name type="scientific">Zarea fungicola</name>
    <dbReference type="NCBI Taxonomy" id="93591"/>
    <lineage>
        <taxon>Eukaryota</taxon>
        <taxon>Fungi</taxon>
        <taxon>Dikarya</taxon>
        <taxon>Ascomycota</taxon>
        <taxon>Pezizomycotina</taxon>
        <taxon>Sordariomycetes</taxon>
        <taxon>Hypocreomycetidae</taxon>
        <taxon>Hypocreales</taxon>
        <taxon>Cordycipitaceae</taxon>
        <taxon>Zarea</taxon>
    </lineage>
</organism>
<name>A0ACC1ND76_9HYPO</name>
<keyword evidence="2" id="KW-1185">Reference proteome</keyword>
<comment type="caution">
    <text evidence="1">The sequence shown here is derived from an EMBL/GenBank/DDBJ whole genome shotgun (WGS) entry which is preliminary data.</text>
</comment>
<evidence type="ECO:0000313" key="1">
    <source>
        <dbReference type="EMBL" id="KAJ2977250.1"/>
    </source>
</evidence>
<proteinExistence type="predicted"/>
<gene>
    <name evidence="1" type="ORF">NQ176_g4473</name>
</gene>
<dbReference type="EMBL" id="JANJQO010000490">
    <property type="protein sequence ID" value="KAJ2977250.1"/>
    <property type="molecule type" value="Genomic_DNA"/>
</dbReference>
<evidence type="ECO:0000313" key="2">
    <source>
        <dbReference type="Proteomes" id="UP001143910"/>
    </source>
</evidence>
<reference evidence="1" key="1">
    <citation type="submission" date="2022-08" db="EMBL/GenBank/DDBJ databases">
        <title>Genome Sequence of Lecanicillium fungicola.</title>
        <authorList>
            <person name="Buettner E."/>
        </authorList>
    </citation>
    <scope>NUCLEOTIDE SEQUENCE</scope>
    <source>
        <strain evidence="1">Babe33</strain>
    </source>
</reference>
<accession>A0ACC1ND76</accession>
<sequence length="469" mass="52396">MMSETGSSHLRHVLQEAPRIRAGHQPPGIRADFAKQYPNGIPGAYKMCESPVEKVVQKYIEDNLPIGFYTNPPATARAIFSTSNGQREFRTMTHILPRRKLNLWSRNEIQQACNSLRKSNWEAMRCMTQPLCWDDLWHYFDAYDLYFQGAINLWNVINHLFAENKIIYADLMKVCALQIGNWADQWVQRPENSKKLRNWECKMGPVIQILDEKDWTSLGSLNDDIIPILANALRYRRDTLLSPGCNVSAEASDLLSSSRNEGGLENWMTGETVFPDNGMPKPRKAEPTRVAKNFEHPCVRINGRYYYAKNGDKEVSKTYRAMKNDTEVDQSYQSLKVHTGASDGERAVEALKESLKASSNLVVVANGSHSAPGQLNLAAGVTIETLNHPAAKKPTKDEETLHMSSSDGSKSHSNRSGLNLQSIPICQLSDSMAESKLTSGNPHDNGIAVPRLDNKSPTHGEASKVSVKA</sequence>
<dbReference type="Proteomes" id="UP001143910">
    <property type="component" value="Unassembled WGS sequence"/>
</dbReference>
<protein>
    <submittedName>
        <fullName evidence="1">Uncharacterized protein</fullName>
    </submittedName>
</protein>